<dbReference type="Proteomes" id="UP001278766">
    <property type="component" value="Unassembled WGS sequence"/>
</dbReference>
<dbReference type="AlphaFoldDB" id="A0AAE0LP29"/>
<evidence type="ECO:0000313" key="3">
    <source>
        <dbReference type="Proteomes" id="UP001278766"/>
    </source>
</evidence>
<reference evidence="2" key="2">
    <citation type="submission" date="2023-06" db="EMBL/GenBank/DDBJ databases">
        <authorList>
            <consortium name="Lawrence Berkeley National Laboratory"/>
            <person name="Haridas S."/>
            <person name="Hensen N."/>
            <person name="Bonometti L."/>
            <person name="Westerberg I."/>
            <person name="Brannstrom I.O."/>
            <person name="Guillou S."/>
            <person name="Cros-Aarteil S."/>
            <person name="Calhoun S."/>
            <person name="Kuo A."/>
            <person name="Mondo S."/>
            <person name="Pangilinan J."/>
            <person name="Riley R."/>
            <person name="Labutti K."/>
            <person name="Andreopoulos B."/>
            <person name="Lipzen A."/>
            <person name="Chen C."/>
            <person name="Yanf M."/>
            <person name="Daum C."/>
            <person name="Ng V."/>
            <person name="Clum A."/>
            <person name="Steindorff A."/>
            <person name="Ohm R."/>
            <person name="Martin F."/>
            <person name="Silar P."/>
            <person name="Natvig D."/>
            <person name="Lalanne C."/>
            <person name="Gautier V."/>
            <person name="Ament-Velasquez S.L."/>
            <person name="Kruys A."/>
            <person name="Hutchinson M.I."/>
            <person name="Powell A.J."/>
            <person name="Barry K."/>
            <person name="Miller A.N."/>
            <person name="Grigoriev I.V."/>
            <person name="Debuchy R."/>
            <person name="Gladieux P."/>
            <person name="Thoren M.H."/>
            <person name="Johannesson H."/>
        </authorList>
    </citation>
    <scope>NUCLEOTIDE SEQUENCE</scope>
    <source>
        <strain evidence="2">CBS 168.71</strain>
    </source>
</reference>
<sequence length="318" mass="34985">MVLLVDTFKSGEFARRARAVVAGSRLLSLRDDAAPQTDPKLVLDFAWTAGTERRCRRDPKPKLGPETPIPPIPPHRQPYRLGMASVAYGRQPIGNTACCEQQEEQRGRDEESGPQPPFPVMLYHVANSGIRGRKEREERETAQRARRLRRARRERENGLTEEPMARDAEHGRASPAAFQTSNRPAPSVGNREDMACRDSAPSGMTSLRIPARGSHPITAPPAIGLTKTNTPPSRPPESKNDAFGAHRHPLAAYHSQTGSKRLNAPPQWGISDARRAELRLNTGCELGTLGYTSWFGLGPTGPNMVSVRFAGLSVRKRA</sequence>
<comment type="caution">
    <text evidence="2">The sequence shown here is derived from an EMBL/GenBank/DDBJ whole genome shotgun (WGS) entry which is preliminary data.</text>
</comment>
<dbReference type="EMBL" id="JAUEPN010000007">
    <property type="protein sequence ID" value="KAK3292187.1"/>
    <property type="molecule type" value="Genomic_DNA"/>
</dbReference>
<feature type="compositionally biased region" description="Basic and acidic residues" evidence="1">
    <location>
        <begin position="132"/>
        <end position="143"/>
    </location>
</feature>
<evidence type="ECO:0000256" key="1">
    <source>
        <dbReference type="SAM" id="MobiDB-lite"/>
    </source>
</evidence>
<organism evidence="2 3">
    <name type="scientific">Chaetomium fimeti</name>
    <dbReference type="NCBI Taxonomy" id="1854472"/>
    <lineage>
        <taxon>Eukaryota</taxon>
        <taxon>Fungi</taxon>
        <taxon>Dikarya</taxon>
        <taxon>Ascomycota</taxon>
        <taxon>Pezizomycotina</taxon>
        <taxon>Sordariomycetes</taxon>
        <taxon>Sordariomycetidae</taxon>
        <taxon>Sordariales</taxon>
        <taxon>Chaetomiaceae</taxon>
        <taxon>Chaetomium</taxon>
    </lineage>
</organism>
<keyword evidence="3" id="KW-1185">Reference proteome</keyword>
<accession>A0AAE0LP29</accession>
<protein>
    <submittedName>
        <fullName evidence="2">Uncharacterized protein</fullName>
    </submittedName>
</protein>
<name>A0AAE0LP29_9PEZI</name>
<reference evidence="2" key="1">
    <citation type="journal article" date="2023" name="Mol. Phylogenet. Evol.">
        <title>Genome-scale phylogeny and comparative genomics of the fungal order Sordariales.</title>
        <authorList>
            <person name="Hensen N."/>
            <person name="Bonometti L."/>
            <person name="Westerberg I."/>
            <person name="Brannstrom I.O."/>
            <person name="Guillou S."/>
            <person name="Cros-Aarteil S."/>
            <person name="Calhoun S."/>
            <person name="Haridas S."/>
            <person name="Kuo A."/>
            <person name="Mondo S."/>
            <person name="Pangilinan J."/>
            <person name="Riley R."/>
            <person name="LaButti K."/>
            <person name="Andreopoulos B."/>
            <person name="Lipzen A."/>
            <person name="Chen C."/>
            <person name="Yan M."/>
            <person name="Daum C."/>
            <person name="Ng V."/>
            <person name="Clum A."/>
            <person name="Steindorff A."/>
            <person name="Ohm R.A."/>
            <person name="Martin F."/>
            <person name="Silar P."/>
            <person name="Natvig D.O."/>
            <person name="Lalanne C."/>
            <person name="Gautier V."/>
            <person name="Ament-Velasquez S.L."/>
            <person name="Kruys A."/>
            <person name="Hutchinson M.I."/>
            <person name="Powell A.J."/>
            <person name="Barry K."/>
            <person name="Miller A.N."/>
            <person name="Grigoriev I.V."/>
            <person name="Debuchy R."/>
            <person name="Gladieux P."/>
            <person name="Hiltunen Thoren M."/>
            <person name="Johannesson H."/>
        </authorList>
    </citation>
    <scope>NUCLEOTIDE SEQUENCE</scope>
    <source>
        <strain evidence="2">CBS 168.71</strain>
    </source>
</reference>
<feature type="compositionally biased region" description="Pro residues" evidence="1">
    <location>
        <begin position="67"/>
        <end position="76"/>
    </location>
</feature>
<proteinExistence type="predicted"/>
<feature type="compositionally biased region" description="Basic and acidic residues" evidence="1">
    <location>
        <begin position="153"/>
        <end position="172"/>
    </location>
</feature>
<dbReference type="RefSeq" id="XP_062655701.1">
    <property type="nucleotide sequence ID" value="XM_062802495.1"/>
</dbReference>
<feature type="region of interest" description="Disordered" evidence="1">
    <location>
        <begin position="99"/>
        <end position="243"/>
    </location>
</feature>
<dbReference type="GeneID" id="87839443"/>
<evidence type="ECO:0000313" key="2">
    <source>
        <dbReference type="EMBL" id="KAK3292187.1"/>
    </source>
</evidence>
<gene>
    <name evidence="2" type="ORF">B0H64DRAFT_376762</name>
</gene>
<feature type="region of interest" description="Disordered" evidence="1">
    <location>
        <begin position="55"/>
        <end position="77"/>
    </location>
</feature>